<accession>A0ABW4IQD1</accession>
<keyword evidence="2" id="KW-1185">Reference proteome</keyword>
<proteinExistence type="predicted"/>
<evidence type="ECO:0000313" key="2">
    <source>
        <dbReference type="Proteomes" id="UP001597261"/>
    </source>
</evidence>
<protein>
    <submittedName>
        <fullName evidence="1">Uncharacterized protein</fullName>
    </submittedName>
</protein>
<sequence length="42" mass="4461">MTESRGSGGAWPYHRYATADIGGSAYLMIRWGTATTRADGPA</sequence>
<dbReference type="RefSeq" id="WP_381082774.1">
    <property type="nucleotide sequence ID" value="NZ_JBHUDX010000041.1"/>
</dbReference>
<dbReference type="Proteomes" id="UP001597261">
    <property type="component" value="Unassembled WGS sequence"/>
</dbReference>
<organism evidence="1 2">
    <name type="scientific">Streptomyces caeni</name>
    <dbReference type="NCBI Taxonomy" id="2307231"/>
    <lineage>
        <taxon>Bacteria</taxon>
        <taxon>Bacillati</taxon>
        <taxon>Actinomycetota</taxon>
        <taxon>Actinomycetes</taxon>
        <taxon>Kitasatosporales</taxon>
        <taxon>Streptomycetaceae</taxon>
        <taxon>Streptomyces</taxon>
    </lineage>
</organism>
<reference evidence="2" key="1">
    <citation type="journal article" date="2019" name="Int. J. Syst. Evol. Microbiol.">
        <title>The Global Catalogue of Microorganisms (GCM) 10K type strain sequencing project: providing services to taxonomists for standard genome sequencing and annotation.</title>
        <authorList>
            <consortium name="The Broad Institute Genomics Platform"/>
            <consortium name="The Broad Institute Genome Sequencing Center for Infectious Disease"/>
            <person name="Wu L."/>
            <person name="Ma J."/>
        </authorList>
    </citation>
    <scope>NUCLEOTIDE SEQUENCE [LARGE SCALE GENOMIC DNA]</scope>
    <source>
        <strain evidence="2">CGMCC 1.12470</strain>
    </source>
</reference>
<gene>
    <name evidence="1" type="ORF">ACFSL4_15335</name>
</gene>
<comment type="caution">
    <text evidence="1">The sequence shown here is derived from an EMBL/GenBank/DDBJ whole genome shotgun (WGS) entry which is preliminary data.</text>
</comment>
<dbReference type="EMBL" id="JBHUDX010000041">
    <property type="protein sequence ID" value="MFD1659535.1"/>
    <property type="molecule type" value="Genomic_DNA"/>
</dbReference>
<name>A0ABW4IQD1_9ACTN</name>
<evidence type="ECO:0000313" key="1">
    <source>
        <dbReference type="EMBL" id="MFD1659535.1"/>
    </source>
</evidence>